<evidence type="ECO:0000256" key="3">
    <source>
        <dbReference type="ARBA" id="ARBA00022723"/>
    </source>
</evidence>
<dbReference type="EMBL" id="FXYD01000004">
    <property type="protein sequence ID" value="SMX42757.1"/>
    <property type="molecule type" value="Genomic_DNA"/>
</dbReference>
<proteinExistence type="inferred from homology"/>
<keyword evidence="6 8" id="KW-0342">GTP-binding</keyword>
<dbReference type="InterPro" id="IPR013482">
    <property type="entry name" value="Molybde_CF_guanTrfase"/>
</dbReference>
<keyword evidence="3 8" id="KW-0479">Metal-binding</keyword>
<feature type="binding site" evidence="8">
    <location>
        <position position="98"/>
    </location>
    <ligand>
        <name>Mg(2+)</name>
        <dbReference type="ChEBI" id="CHEBI:18420"/>
    </ligand>
</feature>
<feature type="binding site" evidence="8">
    <location>
        <begin position="10"/>
        <end position="12"/>
    </location>
    <ligand>
        <name>GTP</name>
        <dbReference type="ChEBI" id="CHEBI:37565"/>
    </ligand>
</feature>
<comment type="cofactor">
    <cofactor evidence="8">
        <name>Mg(2+)</name>
        <dbReference type="ChEBI" id="CHEBI:18420"/>
    </cofactor>
</comment>
<comment type="domain">
    <text evidence="8">The N-terminal domain determines nucleotide recognition and specific binding, while the C-terminal domain determines the specific binding to the target protein.</text>
</comment>
<evidence type="ECO:0000256" key="2">
    <source>
        <dbReference type="ARBA" id="ARBA00022679"/>
    </source>
</evidence>
<evidence type="ECO:0000313" key="11">
    <source>
        <dbReference type="Proteomes" id="UP000203464"/>
    </source>
</evidence>
<dbReference type="Gene3D" id="3.90.550.10">
    <property type="entry name" value="Spore Coat Polysaccharide Biosynthesis Protein SpsA, Chain A"/>
    <property type="match status" value="1"/>
</dbReference>
<evidence type="ECO:0000259" key="9">
    <source>
        <dbReference type="Pfam" id="PF12804"/>
    </source>
</evidence>
<evidence type="ECO:0000256" key="6">
    <source>
        <dbReference type="ARBA" id="ARBA00023134"/>
    </source>
</evidence>
<dbReference type="GO" id="GO:0005737">
    <property type="term" value="C:cytoplasm"/>
    <property type="evidence" value="ECO:0007669"/>
    <property type="project" value="UniProtKB-SubCell"/>
</dbReference>
<evidence type="ECO:0000256" key="8">
    <source>
        <dbReference type="HAMAP-Rule" id="MF_00316"/>
    </source>
</evidence>
<keyword evidence="10" id="KW-0548">Nucleotidyltransferase</keyword>
<evidence type="ECO:0000256" key="7">
    <source>
        <dbReference type="ARBA" id="ARBA00023150"/>
    </source>
</evidence>
<dbReference type="GO" id="GO:0005525">
    <property type="term" value="F:GTP binding"/>
    <property type="evidence" value="ECO:0007669"/>
    <property type="project" value="UniProtKB-UniRule"/>
</dbReference>
<dbReference type="CDD" id="cd02503">
    <property type="entry name" value="MobA"/>
    <property type="match status" value="1"/>
</dbReference>
<feature type="binding site" evidence="8">
    <location>
        <position position="51"/>
    </location>
    <ligand>
        <name>GTP</name>
        <dbReference type="ChEBI" id="CHEBI:37565"/>
    </ligand>
</feature>
<dbReference type="GO" id="GO:0046872">
    <property type="term" value="F:metal ion binding"/>
    <property type="evidence" value="ECO:0007669"/>
    <property type="project" value="UniProtKB-KW"/>
</dbReference>
<dbReference type="PANTHER" id="PTHR19136:SF81">
    <property type="entry name" value="MOLYBDENUM COFACTOR GUANYLYLTRANSFERASE"/>
    <property type="match status" value="1"/>
</dbReference>
<dbReference type="InterPro" id="IPR025877">
    <property type="entry name" value="MobA-like_NTP_Trfase"/>
</dbReference>
<feature type="binding site" evidence="8">
    <location>
        <position position="98"/>
    </location>
    <ligand>
        <name>GTP</name>
        <dbReference type="ChEBI" id="CHEBI:37565"/>
    </ligand>
</feature>
<comment type="similarity">
    <text evidence="8">Belongs to the MobA family.</text>
</comment>
<evidence type="ECO:0000256" key="5">
    <source>
        <dbReference type="ARBA" id="ARBA00022842"/>
    </source>
</evidence>
<dbReference type="InterPro" id="IPR029044">
    <property type="entry name" value="Nucleotide-diphossugar_trans"/>
</dbReference>
<dbReference type="PANTHER" id="PTHR19136">
    <property type="entry name" value="MOLYBDENUM COFACTOR GUANYLYLTRANSFERASE"/>
    <property type="match status" value="1"/>
</dbReference>
<feature type="domain" description="MobA-like NTP transferase" evidence="9">
    <location>
        <begin position="7"/>
        <end position="162"/>
    </location>
</feature>
<dbReference type="Proteomes" id="UP000203464">
    <property type="component" value="Unassembled WGS sequence"/>
</dbReference>
<comment type="catalytic activity">
    <reaction evidence="8">
        <text>Mo-molybdopterin + GTP + H(+) = Mo-molybdopterin guanine dinucleotide + diphosphate</text>
        <dbReference type="Rhea" id="RHEA:34243"/>
        <dbReference type="ChEBI" id="CHEBI:15378"/>
        <dbReference type="ChEBI" id="CHEBI:33019"/>
        <dbReference type="ChEBI" id="CHEBI:37565"/>
        <dbReference type="ChEBI" id="CHEBI:71302"/>
        <dbReference type="ChEBI" id="CHEBI:71310"/>
        <dbReference type="EC" id="2.7.7.77"/>
    </reaction>
</comment>
<feature type="binding site" evidence="8">
    <location>
        <position position="65"/>
    </location>
    <ligand>
        <name>GTP</name>
        <dbReference type="ChEBI" id="CHEBI:37565"/>
    </ligand>
</feature>
<feature type="binding site" evidence="8">
    <location>
        <position position="23"/>
    </location>
    <ligand>
        <name>GTP</name>
        <dbReference type="ChEBI" id="CHEBI:37565"/>
    </ligand>
</feature>
<keyword evidence="7 8" id="KW-0501">Molybdenum cofactor biosynthesis</keyword>
<dbReference type="NCBIfam" id="TIGR02665">
    <property type="entry name" value="molyb_mobA"/>
    <property type="match status" value="1"/>
</dbReference>
<comment type="subcellular location">
    <subcellularLocation>
        <location evidence="8">Cytoplasm</location>
    </subcellularLocation>
</comment>
<protein>
    <recommendedName>
        <fullName evidence="8">Molybdenum cofactor guanylyltransferase</fullName>
        <shortName evidence="8">MoCo guanylyltransferase</shortName>
        <ecNumber evidence="8">2.7.7.77</ecNumber>
    </recommendedName>
    <alternativeName>
        <fullName evidence="8">GTP:molybdopterin guanylyltransferase</fullName>
    </alternativeName>
    <alternativeName>
        <fullName evidence="8">Mo-MPT guanylyltransferase</fullName>
    </alternativeName>
    <alternativeName>
        <fullName evidence="8">Molybdopterin guanylyltransferase</fullName>
    </alternativeName>
    <alternativeName>
        <fullName evidence="8">Molybdopterin-guanine dinucleotide synthase</fullName>
        <shortName evidence="8">MGD synthase</shortName>
    </alternativeName>
</protein>
<dbReference type="HAMAP" id="MF_00316">
    <property type="entry name" value="MobA"/>
    <property type="match status" value="1"/>
</dbReference>
<dbReference type="Pfam" id="PF12804">
    <property type="entry name" value="NTP_transf_3"/>
    <property type="match status" value="1"/>
</dbReference>
<organism evidence="10 11">
    <name type="scientific">Octadecabacter ascidiaceicola</name>
    <dbReference type="NCBI Taxonomy" id="1655543"/>
    <lineage>
        <taxon>Bacteria</taxon>
        <taxon>Pseudomonadati</taxon>
        <taxon>Pseudomonadota</taxon>
        <taxon>Alphaproteobacteria</taxon>
        <taxon>Rhodobacterales</taxon>
        <taxon>Roseobacteraceae</taxon>
        <taxon>Octadecabacter</taxon>
    </lineage>
</organism>
<dbReference type="SUPFAM" id="SSF53448">
    <property type="entry name" value="Nucleotide-diphospho-sugar transferases"/>
    <property type="match status" value="1"/>
</dbReference>
<dbReference type="AlphaFoldDB" id="A0A238KJ87"/>
<keyword evidence="5 8" id="KW-0460">Magnesium</keyword>
<keyword evidence="1 8" id="KW-0963">Cytoplasm</keyword>
<keyword evidence="2 8" id="KW-0808">Transferase</keyword>
<dbReference type="GO" id="GO:1902758">
    <property type="term" value="P:bis(molybdopterin guanine dinucleotide)molybdenum biosynthetic process"/>
    <property type="evidence" value="ECO:0007669"/>
    <property type="project" value="TreeGrafter"/>
</dbReference>
<evidence type="ECO:0000256" key="1">
    <source>
        <dbReference type="ARBA" id="ARBA00022490"/>
    </source>
</evidence>
<name>A0A238KJ87_9RHOB</name>
<dbReference type="EC" id="2.7.7.77" evidence="8"/>
<reference evidence="11" key="1">
    <citation type="submission" date="2017-05" db="EMBL/GenBank/DDBJ databases">
        <authorList>
            <person name="Rodrigo-Torres L."/>
            <person name="Arahal R. D."/>
            <person name="Lucena T."/>
        </authorList>
    </citation>
    <scope>NUCLEOTIDE SEQUENCE [LARGE SCALE GENOMIC DNA]</scope>
    <source>
        <strain evidence="11">CECT 8868</strain>
    </source>
</reference>
<dbReference type="GO" id="GO:0061603">
    <property type="term" value="F:molybdenum cofactor guanylyltransferase activity"/>
    <property type="evidence" value="ECO:0007669"/>
    <property type="project" value="UniProtKB-EC"/>
</dbReference>
<comment type="subunit">
    <text evidence="8">Monomer.</text>
</comment>
<evidence type="ECO:0000256" key="4">
    <source>
        <dbReference type="ARBA" id="ARBA00022741"/>
    </source>
</evidence>
<sequence>MMREPLGLILAGGLGTRMGGALKSGLSLGGATLLSRVVDRLEPQVARIVVNANEPLDSKLPVIADATTERLGPLAGVLAGLDWANENGATHIVSVAVDTPFFPCDLVPQLLMAGLSHPEGYAIAATEDGLHGTFGIWPVSLREPLAAFLTEGHRKVRMFTEAQGAATAHFPETTPPSFFNINTKENLMAAEQWL</sequence>
<keyword evidence="4 8" id="KW-0547">Nucleotide-binding</keyword>
<keyword evidence="11" id="KW-1185">Reference proteome</keyword>
<comment type="function">
    <text evidence="8">Transfers a GMP moiety from GTP to Mo-molybdopterin (Mo-MPT) cofactor (Moco or molybdenum cofactor) to form Mo-molybdopterin guanine dinucleotide (Mo-MGD) cofactor.</text>
</comment>
<evidence type="ECO:0000313" key="10">
    <source>
        <dbReference type="EMBL" id="SMX42757.1"/>
    </source>
</evidence>
<accession>A0A238KJ87</accession>
<gene>
    <name evidence="8 10" type="primary">mobA</name>
    <name evidence="10" type="ORF">OCA8868_02832</name>
</gene>